<keyword evidence="2" id="KW-0808">Transferase</keyword>
<dbReference type="AlphaFoldDB" id="A0AAW5V0S9"/>
<dbReference type="GO" id="GO:0016740">
    <property type="term" value="F:transferase activity"/>
    <property type="evidence" value="ECO:0007669"/>
    <property type="project" value="UniProtKB-KW"/>
</dbReference>
<sequence length="369" mass="42765">MSKIGILTYHSGFNYGACLQAYALQTTLKKKFGYDSEIINFETDAFVSSREMFSRKPRRLKEFIKNITRLPYWKSLHERERMFNSYTFDVLKSTPRYKTEEEVKQHAEDYDCIICGSDQIWNLTHVKDDPAITPLFFLNFPKKQRRVAFSASFASFTKIAYLHEKEFMPWIKEFDSISIREQDGYEYLKSKGIDCELTLDPTILLDKEDYEPICKPRLIKEKYVLMFGWNTNSDLVEAAKQVSKKLGLPVYNIVPPPRKMFCGIPRKLDVGPCEFLSMIKNAEFVVTNSFHGTAFSTTFEKPYVSIVSGKADTRMHSLLAQLGLSDHLVTKDNIDVDKMLATDFIPVRDRKKALRQTSFDYLKNALKGL</sequence>
<organism evidence="2 3">
    <name type="scientific">Segatella copri</name>
    <dbReference type="NCBI Taxonomy" id="165179"/>
    <lineage>
        <taxon>Bacteria</taxon>
        <taxon>Pseudomonadati</taxon>
        <taxon>Bacteroidota</taxon>
        <taxon>Bacteroidia</taxon>
        <taxon>Bacteroidales</taxon>
        <taxon>Prevotellaceae</taxon>
        <taxon>Segatella</taxon>
    </lineage>
</organism>
<evidence type="ECO:0000259" key="1">
    <source>
        <dbReference type="Pfam" id="PF04230"/>
    </source>
</evidence>
<feature type="domain" description="Polysaccharide pyruvyl transferase" evidence="1">
    <location>
        <begin position="14"/>
        <end position="306"/>
    </location>
</feature>
<dbReference type="Proteomes" id="UP001209476">
    <property type="component" value="Unassembled WGS sequence"/>
</dbReference>
<comment type="caution">
    <text evidence="2">The sequence shown here is derived from an EMBL/GenBank/DDBJ whole genome shotgun (WGS) entry which is preliminary data.</text>
</comment>
<gene>
    <name evidence="2" type="ORF">ONS98_10725</name>
</gene>
<evidence type="ECO:0000313" key="2">
    <source>
        <dbReference type="EMBL" id="MCW4165677.1"/>
    </source>
</evidence>
<reference evidence="2" key="1">
    <citation type="submission" date="2022-11" db="EMBL/GenBank/DDBJ databases">
        <title>Genomic repertoires linked with pathogenic potency of arthritogenic Prevotella copri isolated from the gut of rheumatoid arthritis patients.</title>
        <authorList>
            <person name="Nii T."/>
            <person name="Maeda Y."/>
            <person name="Motooka D."/>
            <person name="Naito M."/>
            <person name="Matsumoto Y."/>
            <person name="Ogawa T."/>
            <person name="Oguro-Igashira E."/>
            <person name="Kishikawa T."/>
            <person name="Yamashita M."/>
            <person name="Koizumi S."/>
            <person name="Kurakawa T."/>
            <person name="Okumura R."/>
            <person name="Kayama H."/>
            <person name="Murakami M."/>
            <person name="Sakaguchi T."/>
            <person name="Das B."/>
            <person name="Nakamura S."/>
            <person name="Okada Y."/>
            <person name="Kumanogoh A."/>
            <person name="Takeda K."/>
        </authorList>
    </citation>
    <scope>NUCLEOTIDE SEQUENCE</scope>
    <source>
        <strain evidence="2">RA-N001-16</strain>
    </source>
</reference>
<proteinExistence type="predicted"/>
<protein>
    <submittedName>
        <fullName evidence="2">Polysaccharide pyruvyl transferase family protein</fullName>
    </submittedName>
</protein>
<accession>A0AAW5V0S9</accession>
<dbReference type="Pfam" id="PF04230">
    <property type="entry name" value="PS_pyruv_trans"/>
    <property type="match status" value="1"/>
</dbReference>
<dbReference type="InterPro" id="IPR007345">
    <property type="entry name" value="Polysacch_pyruvyl_Trfase"/>
</dbReference>
<name>A0AAW5V0S9_9BACT</name>
<dbReference type="RefSeq" id="WP_264911677.1">
    <property type="nucleotide sequence ID" value="NZ_JAPDUL010000001.1"/>
</dbReference>
<evidence type="ECO:0000313" key="3">
    <source>
        <dbReference type="Proteomes" id="UP001209476"/>
    </source>
</evidence>
<dbReference type="EMBL" id="JAPDUM010000001">
    <property type="protein sequence ID" value="MCW4165677.1"/>
    <property type="molecule type" value="Genomic_DNA"/>
</dbReference>